<dbReference type="InterPro" id="IPR051786">
    <property type="entry name" value="ASN_synthetase/amidase"/>
</dbReference>
<evidence type="ECO:0000313" key="6">
    <source>
        <dbReference type="Proteomes" id="UP000283469"/>
    </source>
</evidence>
<organism evidence="5 6">
    <name type="scientific">Sphingobium terrigena</name>
    <dbReference type="NCBI Taxonomy" id="2304063"/>
    <lineage>
        <taxon>Bacteria</taxon>
        <taxon>Pseudomonadati</taxon>
        <taxon>Pseudomonadota</taxon>
        <taxon>Alphaproteobacteria</taxon>
        <taxon>Sphingomonadales</taxon>
        <taxon>Sphingomonadaceae</taxon>
        <taxon>Sphingobium</taxon>
    </lineage>
</organism>
<dbReference type="Proteomes" id="UP000283469">
    <property type="component" value="Unassembled WGS sequence"/>
</dbReference>
<comment type="catalytic activity">
    <reaction evidence="3">
        <text>L-aspartate + L-glutamine + ATP + H2O = L-asparagine + L-glutamate + AMP + diphosphate + H(+)</text>
        <dbReference type="Rhea" id="RHEA:12228"/>
        <dbReference type="ChEBI" id="CHEBI:15377"/>
        <dbReference type="ChEBI" id="CHEBI:15378"/>
        <dbReference type="ChEBI" id="CHEBI:29985"/>
        <dbReference type="ChEBI" id="CHEBI:29991"/>
        <dbReference type="ChEBI" id="CHEBI:30616"/>
        <dbReference type="ChEBI" id="CHEBI:33019"/>
        <dbReference type="ChEBI" id="CHEBI:58048"/>
        <dbReference type="ChEBI" id="CHEBI:58359"/>
        <dbReference type="ChEBI" id="CHEBI:456215"/>
        <dbReference type="EC" id="6.3.5.4"/>
    </reaction>
</comment>
<dbReference type="EC" id="6.3.5.4" evidence="2"/>
<dbReference type="InterPro" id="IPR014729">
    <property type="entry name" value="Rossmann-like_a/b/a_fold"/>
</dbReference>
<evidence type="ECO:0000256" key="2">
    <source>
        <dbReference type="ARBA" id="ARBA00012737"/>
    </source>
</evidence>
<dbReference type="Pfam" id="PF00733">
    <property type="entry name" value="Asn_synthase"/>
    <property type="match status" value="1"/>
</dbReference>
<name>A0A418YQH3_9SPHN</name>
<evidence type="ECO:0000256" key="3">
    <source>
        <dbReference type="ARBA" id="ARBA00048741"/>
    </source>
</evidence>
<dbReference type="Gene3D" id="3.40.50.620">
    <property type="entry name" value="HUPs"/>
    <property type="match status" value="1"/>
</dbReference>
<dbReference type="GO" id="GO:0006529">
    <property type="term" value="P:asparagine biosynthetic process"/>
    <property type="evidence" value="ECO:0007669"/>
    <property type="project" value="InterPro"/>
</dbReference>
<protein>
    <recommendedName>
        <fullName evidence="2">asparagine synthase (glutamine-hydrolyzing)</fullName>
        <ecNumber evidence="2">6.3.5.4</ecNumber>
    </recommendedName>
</protein>
<proteinExistence type="predicted"/>
<feature type="domain" description="Asparagine synthetase" evidence="4">
    <location>
        <begin position="211"/>
        <end position="521"/>
    </location>
</feature>
<dbReference type="AlphaFoldDB" id="A0A418YQH3"/>
<reference evidence="5 6" key="1">
    <citation type="submission" date="2018-08" db="EMBL/GenBank/DDBJ databases">
        <title>Sphingobium sp. EO9.</title>
        <authorList>
            <person name="Park Y."/>
            <person name="Kim K.H."/>
            <person name="Jeon C.O."/>
        </authorList>
    </citation>
    <scope>NUCLEOTIDE SEQUENCE [LARGE SCALE GENOMIC DNA]</scope>
    <source>
        <strain evidence="5 6">EO9</strain>
    </source>
</reference>
<evidence type="ECO:0000313" key="5">
    <source>
        <dbReference type="EMBL" id="RJG53686.1"/>
    </source>
</evidence>
<comment type="pathway">
    <text evidence="1">Amino-acid biosynthesis; L-asparagine biosynthesis; L-asparagine from L-aspartate (L-Gln route): step 1/1.</text>
</comment>
<dbReference type="SUPFAM" id="SSF52402">
    <property type="entry name" value="Adenine nucleotide alpha hydrolases-like"/>
    <property type="match status" value="1"/>
</dbReference>
<dbReference type="GO" id="GO:0004066">
    <property type="term" value="F:asparagine synthase (glutamine-hydrolyzing) activity"/>
    <property type="evidence" value="ECO:0007669"/>
    <property type="project" value="UniProtKB-EC"/>
</dbReference>
<dbReference type="Gene3D" id="3.60.20.10">
    <property type="entry name" value="Glutamine Phosphoribosylpyrophosphate, subunit 1, domain 1"/>
    <property type="match status" value="1"/>
</dbReference>
<comment type="caution">
    <text evidence="5">The sequence shown here is derived from an EMBL/GenBank/DDBJ whole genome shotgun (WGS) entry which is preliminary data.</text>
</comment>
<evidence type="ECO:0000256" key="1">
    <source>
        <dbReference type="ARBA" id="ARBA00005187"/>
    </source>
</evidence>
<keyword evidence="6" id="KW-1185">Reference proteome</keyword>
<dbReference type="PANTHER" id="PTHR43284">
    <property type="entry name" value="ASPARAGINE SYNTHETASE (GLUTAMINE-HYDROLYZING)"/>
    <property type="match status" value="1"/>
</dbReference>
<evidence type="ECO:0000259" key="4">
    <source>
        <dbReference type="Pfam" id="PF00733"/>
    </source>
</evidence>
<dbReference type="SUPFAM" id="SSF56235">
    <property type="entry name" value="N-terminal nucleophile aminohydrolases (Ntn hydrolases)"/>
    <property type="match status" value="1"/>
</dbReference>
<dbReference type="PANTHER" id="PTHR43284:SF1">
    <property type="entry name" value="ASPARAGINE SYNTHETASE"/>
    <property type="match status" value="1"/>
</dbReference>
<accession>A0A418YQH3</accession>
<gene>
    <name evidence="5" type="ORF">D0Z70_15425</name>
</gene>
<dbReference type="InterPro" id="IPR001962">
    <property type="entry name" value="Asn_synthase"/>
</dbReference>
<sequence>MSSEDIGAAEELAVACSADLEVQRFHHDGVILLGDCFSDMDAPRGLEPAWNDDPMLLVQNFVQAHWGRFVMIVQSPVTHHTVIYRDPSGMIPCYYASDEHRVAIGTEAAPILQALDITPRIDWKSIANGLMAPDLRRHQTCLQDVTEVLPGEMVILDQDGSHHHHLLWNPADFVNNNLQCDFEQASYLLKDALCRVMSTWIQRYPNPLISVSGGFDSSVLAALSAQHGPVGLIHFYTASPLADERIYAAALADHLEYSISPTLMSPQDMDVAINLSVHRPRPSARSFTQIFDLASAQRAATRDHSAHFNGGGGDNVFGKLHSAYPLADRYSHTGFSRALASTAKDICAVTGTSLPMVLRQAFKACLRQDMLVPWPIMTDLLTPLALSMQDIDAHPWLNAAHGAPPGARQHVRSIARATASTDHLNIFDDRPTIYPLLSQPILELCLSFPTWFWFTGGRDRALARAAMEPFLPPLLTGRAGKGAFDGLLHQIWILHRDTIIDDLQNGCLADHGLVDRDAIGMLGTDRGVALATPTRILHLHEMEIWCRAWS</sequence>
<dbReference type="EMBL" id="QVRA01000014">
    <property type="protein sequence ID" value="RJG53686.1"/>
    <property type="molecule type" value="Genomic_DNA"/>
</dbReference>
<dbReference type="InterPro" id="IPR029055">
    <property type="entry name" value="Ntn_hydrolases_N"/>
</dbReference>
<dbReference type="OrthoDB" id="7053173at2"/>